<name>A0A183BCZ1_9TREM</name>
<dbReference type="AlphaFoldDB" id="A0A183BCZ1"/>
<proteinExistence type="predicted"/>
<evidence type="ECO:0000313" key="2">
    <source>
        <dbReference type="WBParaSite" id="ECPE_0001712001-mRNA-1"/>
    </source>
</evidence>
<feature type="region of interest" description="Disordered" evidence="1">
    <location>
        <begin position="83"/>
        <end position="113"/>
    </location>
</feature>
<accession>A0A183BCZ1</accession>
<sequence length="256" mass="28469">LGAESQGTKSSKINAVLVTHPRGMDLLDIASGRPLARLPLEWIPGSTYANMPSVNESRMFTDSLTKHTLHQIRISSAVIPTSVSGRGVHIRQGGQSTSPEDATEPDDSKPDLFHPNPIAFGQSDFSHQVDCRGRLTALESAGLMERDSLRPLVSNGHTVLYTGLCRPAGWWEYARLGRPDWLEDETKSVPPLIIKHSAHPGFLRGLWDSVRRHDMLKSHNRHMDDPDRYDLIFLTSDGSLTSVSNSGRENWHVSFF</sequence>
<evidence type="ECO:0000256" key="1">
    <source>
        <dbReference type="SAM" id="MobiDB-lite"/>
    </source>
</evidence>
<dbReference type="WBParaSite" id="ECPE_0001712001-mRNA-1">
    <property type="protein sequence ID" value="ECPE_0001712001-mRNA-1"/>
    <property type="gene ID" value="ECPE_0001712001"/>
</dbReference>
<protein>
    <submittedName>
        <fullName evidence="2">PPM-type phosphatase domain-containing protein</fullName>
    </submittedName>
</protein>
<organism evidence="2">
    <name type="scientific">Echinostoma caproni</name>
    <dbReference type="NCBI Taxonomy" id="27848"/>
    <lineage>
        <taxon>Eukaryota</taxon>
        <taxon>Metazoa</taxon>
        <taxon>Spiralia</taxon>
        <taxon>Lophotrochozoa</taxon>
        <taxon>Platyhelminthes</taxon>
        <taxon>Trematoda</taxon>
        <taxon>Digenea</taxon>
        <taxon>Plagiorchiida</taxon>
        <taxon>Echinostomata</taxon>
        <taxon>Echinostomatoidea</taxon>
        <taxon>Echinostomatidae</taxon>
        <taxon>Echinostoma</taxon>
    </lineage>
</organism>
<reference evidence="2" key="1">
    <citation type="submission" date="2016-06" db="UniProtKB">
        <authorList>
            <consortium name="WormBaseParasite"/>
        </authorList>
    </citation>
    <scope>IDENTIFICATION</scope>
</reference>